<accession>A0A7R9YFG9</accession>
<evidence type="ECO:0000256" key="4">
    <source>
        <dbReference type="ARBA" id="ARBA00022827"/>
    </source>
</evidence>
<dbReference type="EMBL" id="HBEA01016350">
    <property type="protein sequence ID" value="CAD8262971.1"/>
    <property type="molecule type" value="Transcribed_RNA"/>
</dbReference>
<keyword evidence="4" id="KW-0274">FAD</keyword>
<gene>
    <name evidence="7" type="ORF">PPYR1160_LOCUS12473</name>
</gene>
<dbReference type="PANTHER" id="PTHR46091:SF3">
    <property type="entry name" value="AMINE OXIDASE DOMAIN-CONTAINING PROTEIN"/>
    <property type="match status" value="1"/>
</dbReference>
<keyword evidence="3" id="KW-0732">Signal</keyword>
<evidence type="ECO:0000313" key="7">
    <source>
        <dbReference type="EMBL" id="CAD8262971.1"/>
    </source>
</evidence>
<proteinExistence type="inferred from homology"/>
<sequence>MSEALQALLCSVWIDTGSRPDEASFMMTACVFRGLAMEGACYPRGSSKVLAERLVPVVERYGGRVLVRAQVEKLLLRDGRCVGVRLANGHEIFASKIISSAGYHATMQKLLPVEEVSDEVIPRQVPGVKDSYGFVMLNLGLRGEPEKLGVTNANSWYVPTDPTTEGDLEMWSPLRRFFEDPLHSSKDIPLMVTFPSMKDQAWAQKHPGKVSCQVLILAKYEWFEKWKDQPCEHRDGAYEALKAKWRDLVLEQMYRMFPAWKGAVEVADISTPLTIEHYLRATRGGAVGLDQTGPRYTDPKVLNILDCVTKIPNLYLTGQDTFMCGVTLAQLTGVITALRMVGFVESFKAIAQSVLFLRQQ</sequence>
<dbReference type="Gene3D" id="3.50.50.60">
    <property type="entry name" value="FAD/NAD(P)-binding domain"/>
    <property type="match status" value="1"/>
</dbReference>
<evidence type="ECO:0008006" key="8">
    <source>
        <dbReference type="Google" id="ProtNLM"/>
    </source>
</evidence>
<evidence type="ECO:0000256" key="3">
    <source>
        <dbReference type="ARBA" id="ARBA00022729"/>
    </source>
</evidence>
<name>A0A7R9YFG9_9STRA</name>
<keyword evidence="5" id="KW-0521">NADP</keyword>
<protein>
    <recommendedName>
        <fullName evidence="8">Amine oxidase domain-containing protein</fullName>
    </recommendedName>
</protein>
<dbReference type="SUPFAM" id="SSF51905">
    <property type="entry name" value="FAD/NAD(P)-binding domain"/>
    <property type="match status" value="1"/>
</dbReference>
<keyword evidence="2" id="KW-0285">Flavoprotein</keyword>
<evidence type="ECO:0000256" key="5">
    <source>
        <dbReference type="ARBA" id="ARBA00022857"/>
    </source>
</evidence>
<keyword evidence="6" id="KW-0520">NAD</keyword>
<dbReference type="AlphaFoldDB" id="A0A7R9YFG9"/>
<reference evidence="7" key="1">
    <citation type="submission" date="2021-01" db="EMBL/GenBank/DDBJ databases">
        <authorList>
            <person name="Corre E."/>
            <person name="Pelletier E."/>
            <person name="Niang G."/>
            <person name="Scheremetjew M."/>
            <person name="Finn R."/>
            <person name="Kale V."/>
            <person name="Holt S."/>
            <person name="Cochrane G."/>
            <person name="Meng A."/>
            <person name="Brown T."/>
            <person name="Cohen L."/>
        </authorList>
    </citation>
    <scope>NUCLEOTIDE SEQUENCE</scope>
    <source>
        <strain evidence="7">CCMP2078</strain>
    </source>
</reference>
<comment type="similarity">
    <text evidence="1">Belongs to the carotenoid/retinoid oxidoreductase family. CrtISO subfamily.</text>
</comment>
<dbReference type="PANTHER" id="PTHR46091">
    <property type="entry name" value="BLR7054 PROTEIN"/>
    <property type="match status" value="1"/>
</dbReference>
<organism evidence="7">
    <name type="scientific">Pinguiococcus pyrenoidosus</name>
    <dbReference type="NCBI Taxonomy" id="172671"/>
    <lineage>
        <taxon>Eukaryota</taxon>
        <taxon>Sar</taxon>
        <taxon>Stramenopiles</taxon>
        <taxon>Ochrophyta</taxon>
        <taxon>Pinguiophyceae</taxon>
        <taxon>Pinguiochrysidales</taxon>
        <taxon>Pinguiochrysidaceae</taxon>
        <taxon>Pinguiococcus</taxon>
    </lineage>
</organism>
<dbReference type="InterPro" id="IPR036188">
    <property type="entry name" value="FAD/NAD-bd_sf"/>
</dbReference>
<evidence type="ECO:0000256" key="6">
    <source>
        <dbReference type="ARBA" id="ARBA00023027"/>
    </source>
</evidence>
<evidence type="ECO:0000256" key="2">
    <source>
        <dbReference type="ARBA" id="ARBA00022630"/>
    </source>
</evidence>
<dbReference type="InterPro" id="IPR052206">
    <property type="entry name" value="Retinol_saturase"/>
</dbReference>
<evidence type="ECO:0000256" key="1">
    <source>
        <dbReference type="ARBA" id="ARBA00005855"/>
    </source>
</evidence>